<dbReference type="RefSeq" id="XP_015409731.1">
    <property type="nucleotide sequence ID" value="XM_015547722.1"/>
</dbReference>
<evidence type="ECO:0000256" key="1">
    <source>
        <dbReference type="ARBA" id="ARBA00009686"/>
    </source>
</evidence>
<feature type="region of interest" description="Disordered" evidence="2">
    <location>
        <begin position="218"/>
        <end position="248"/>
    </location>
</feature>
<proteinExistence type="inferred from homology"/>
<dbReference type="EMBL" id="JNOM01000044">
    <property type="protein sequence ID" value="KNG88808.1"/>
    <property type="molecule type" value="Genomic_DNA"/>
</dbReference>
<keyword evidence="5" id="KW-1185">Reference proteome</keyword>
<dbReference type="PANTHER" id="PTHR45809">
    <property type="entry name" value="VIRAL IAP-ASSOCIATED FACTOR HOMOLOG"/>
    <property type="match status" value="1"/>
</dbReference>
<dbReference type="GeneID" id="26804269"/>
<reference evidence="4 5" key="1">
    <citation type="submission" date="2014-06" db="EMBL/GenBank/DDBJ databases">
        <title>The Genome of the Aflatoxigenic Filamentous Fungus Aspergillus nomius.</title>
        <authorList>
            <person name="Moore M.G."/>
            <person name="Shannon B.M."/>
            <person name="Brian M.M."/>
        </authorList>
    </citation>
    <scope>NUCLEOTIDE SEQUENCE [LARGE SCALE GENOMIC DNA]</scope>
    <source>
        <strain evidence="4 5">NRRL 13137</strain>
    </source>
</reference>
<evidence type="ECO:0000313" key="4">
    <source>
        <dbReference type="EMBL" id="KNG88808.1"/>
    </source>
</evidence>
<dbReference type="SUPFAM" id="SSF52833">
    <property type="entry name" value="Thioredoxin-like"/>
    <property type="match status" value="1"/>
</dbReference>
<evidence type="ECO:0000313" key="5">
    <source>
        <dbReference type="Proteomes" id="UP000037505"/>
    </source>
</evidence>
<dbReference type="Gene3D" id="3.40.30.10">
    <property type="entry name" value="Glutaredoxin"/>
    <property type="match status" value="1"/>
</dbReference>
<dbReference type="PANTHER" id="PTHR45809:SF3">
    <property type="entry name" value="VIRAL IAP-ASSOCIATED FACTOR HOMOLOG"/>
    <property type="match status" value="1"/>
</dbReference>
<evidence type="ECO:0000259" key="3">
    <source>
        <dbReference type="Pfam" id="PF02114"/>
    </source>
</evidence>
<dbReference type="InterPro" id="IPR051498">
    <property type="entry name" value="Phosducin-like_chap/apop_reg"/>
</dbReference>
<organism evidence="4 5">
    <name type="scientific">Aspergillus nomiae NRRL (strain ATCC 15546 / NRRL 13137 / CBS 260.88 / M93)</name>
    <dbReference type="NCBI Taxonomy" id="1509407"/>
    <lineage>
        <taxon>Eukaryota</taxon>
        <taxon>Fungi</taxon>
        <taxon>Dikarya</taxon>
        <taxon>Ascomycota</taxon>
        <taxon>Pezizomycotina</taxon>
        <taxon>Eurotiomycetes</taxon>
        <taxon>Eurotiomycetidae</taxon>
        <taxon>Eurotiales</taxon>
        <taxon>Aspergillaceae</taxon>
        <taxon>Aspergillus</taxon>
        <taxon>Aspergillus subgen. Circumdati</taxon>
    </lineage>
</organism>
<dbReference type="GO" id="GO:0005737">
    <property type="term" value="C:cytoplasm"/>
    <property type="evidence" value="ECO:0007669"/>
    <property type="project" value="TreeGrafter"/>
</dbReference>
<dbReference type="AlphaFoldDB" id="A0A0L1JBK3"/>
<dbReference type="InterPro" id="IPR024253">
    <property type="entry name" value="Phosducin_thioredoxin-like_dom"/>
</dbReference>
<dbReference type="Proteomes" id="UP000037505">
    <property type="component" value="Unassembled WGS sequence"/>
</dbReference>
<comment type="caution">
    <text evidence="4">The sequence shown here is derived from an EMBL/GenBank/DDBJ whole genome shotgun (WGS) entry which is preliminary data.</text>
</comment>
<dbReference type="STRING" id="1509407.A0A0L1JBK3"/>
<protein>
    <submittedName>
        <fullName evidence="4">Phosducin family protein</fullName>
    </submittedName>
</protein>
<feature type="compositionally biased region" description="Basic and acidic residues" evidence="2">
    <location>
        <begin position="218"/>
        <end position="232"/>
    </location>
</feature>
<dbReference type="GO" id="GO:0006457">
    <property type="term" value="P:protein folding"/>
    <property type="evidence" value="ECO:0007669"/>
    <property type="project" value="TreeGrafter"/>
</dbReference>
<feature type="domain" description="Phosducin" evidence="3">
    <location>
        <begin position="55"/>
        <end position="184"/>
    </location>
</feature>
<accession>A0A0L1JBK3</accession>
<comment type="similarity">
    <text evidence="1">Belongs to the phosducin family.</text>
</comment>
<dbReference type="Pfam" id="PF02114">
    <property type="entry name" value="Phosducin"/>
    <property type="match status" value="1"/>
</dbReference>
<name>A0A0L1JBK3_ASPN3</name>
<gene>
    <name evidence="4" type="ORF">ANOM_002465</name>
</gene>
<dbReference type="OrthoDB" id="45518at2759"/>
<dbReference type="InterPro" id="IPR036249">
    <property type="entry name" value="Thioredoxin-like_sf"/>
</dbReference>
<evidence type="ECO:0000256" key="2">
    <source>
        <dbReference type="SAM" id="MobiDB-lite"/>
    </source>
</evidence>
<sequence>MQVEVNPNEDTEWNDILRKHGVIPEKPQDPEPLIQEALVEAERKAYENRLEDKDLDELDELEDEEDEEFLEQYRKQRFAELSTLQKTSIYNQVYPLQKVDYGREVTEASNNAFVLVHLSSSSSGNVESQRLTELWRQLATKFGDIKFCEIRGNMCIEGYPDRNTPTILVYKDGEIKRQLVTLRELKGPRTTIEGNVKPMPINLERMLLDLGALKESDVRLKKRSDDSDDARPSKIKQSRVEDDDDDWD</sequence>